<evidence type="ECO:0000313" key="15">
    <source>
        <dbReference type="EMBL" id="GAB0057784.1"/>
    </source>
</evidence>
<keyword evidence="10 13" id="KW-0472">Membrane</keyword>
<evidence type="ECO:0000256" key="6">
    <source>
        <dbReference type="ARBA" id="ARBA00022679"/>
    </source>
</evidence>
<evidence type="ECO:0000256" key="9">
    <source>
        <dbReference type="ARBA" id="ARBA00022989"/>
    </source>
</evidence>
<comment type="similarity">
    <text evidence="3 13">Belongs to the membrane-bound acyltransferase family.</text>
</comment>
<evidence type="ECO:0000256" key="5">
    <source>
        <dbReference type="ARBA" id="ARBA00022475"/>
    </source>
</evidence>
<evidence type="ECO:0000256" key="7">
    <source>
        <dbReference type="ARBA" id="ARBA00022692"/>
    </source>
</evidence>
<protein>
    <recommendedName>
        <fullName evidence="4">Probable alginate O-acetylase AlgI</fullName>
    </recommendedName>
    <alternativeName>
        <fullName evidence="12">Alginate biosynthesis protein AlgI</fullName>
    </alternativeName>
</protein>
<keyword evidence="5 13" id="KW-1003">Cell membrane</keyword>
<evidence type="ECO:0000256" key="14">
    <source>
        <dbReference type="SAM" id="Phobius"/>
    </source>
</evidence>
<comment type="caution">
    <text evidence="15">The sequence shown here is derived from an EMBL/GenBank/DDBJ whole genome shotgun (WGS) entry which is preliminary data.</text>
</comment>
<keyword evidence="9 14" id="KW-1133">Transmembrane helix</keyword>
<keyword evidence="11 13" id="KW-0012">Acyltransferase</keyword>
<feature type="transmembrane region" description="Helical" evidence="14">
    <location>
        <begin position="397"/>
        <end position="417"/>
    </location>
</feature>
<dbReference type="PIRSF" id="PIRSF500217">
    <property type="entry name" value="AlgI"/>
    <property type="match status" value="1"/>
</dbReference>
<accession>A0ABQ0CA77</accession>
<evidence type="ECO:0000256" key="13">
    <source>
        <dbReference type="PIRNR" id="PIRNR016636"/>
    </source>
</evidence>
<dbReference type="PIRSF" id="PIRSF016636">
    <property type="entry name" value="AlgI_DltB"/>
    <property type="match status" value="1"/>
</dbReference>
<name>A0ABQ0CA77_9PROT</name>
<evidence type="ECO:0000256" key="12">
    <source>
        <dbReference type="ARBA" id="ARBA00031030"/>
    </source>
</evidence>
<dbReference type="Pfam" id="PF03062">
    <property type="entry name" value="MBOAT"/>
    <property type="match status" value="1"/>
</dbReference>
<dbReference type="InterPro" id="IPR024194">
    <property type="entry name" value="Ac/AlaTfrase_AlgI/DltB"/>
</dbReference>
<keyword evidence="16" id="KW-1185">Reference proteome</keyword>
<feature type="transmembrane region" description="Helical" evidence="14">
    <location>
        <begin position="348"/>
        <end position="367"/>
    </location>
</feature>
<keyword evidence="7 14" id="KW-0812">Transmembrane</keyword>
<evidence type="ECO:0000256" key="11">
    <source>
        <dbReference type="ARBA" id="ARBA00023315"/>
    </source>
</evidence>
<dbReference type="InterPro" id="IPR004299">
    <property type="entry name" value="MBOAT_fam"/>
</dbReference>
<evidence type="ECO:0000256" key="4">
    <source>
        <dbReference type="ARBA" id="ARBA00016084"/>
    </source>
</evidence>
<dbReference type="Proteomes" id="UP001628193">
    <property type="component" value="Unassembled WGS sequence"/>
</dbReference>
<keyword evidence="8" id="KW-0016">Alginate biosynthesis</keyword>
<evidence type="ECO:0000256" key="3">
    <source>
        <dbReference type="ARBA" id="ARBA00010323"/>
    </source>
</evidence>
<dbReference type="GO" id="GO:0016746">
    <property type="term" value="F:acyltransferase activity"/>
    <property type="evidence" value="ECO:0007669"/>
    <property type="project" value="UniProtKB-KW"/>
</dbReference>
<dbReference type="InterPro" id="IPR051085">
    <property type="entry name" value="MB_O-acyltransferase"/>
</dbReference>
<evidence type="ECO:0000256" key="10">
    <source>
        <dbReference type="ARBA" id="ARBA00023136"/>
    </source>
</evidence>
<organism evidence="15 16">
    <name type="scientific">Candidatus Magnetaquiglobus chichijimensis</name>
    <dbReference type="NCBI Taxonomy" id="3141448"/>
    <lineage>
        <taxon>Bacteria</taxon>
        <taxon>Pseudomonadati</taxon>
        <taxon>Pseudomonadota</taxon>
        <taxon>Magnetococcia</taxon>
        <taxon>Magnetococcales</taxon>
        <taxon>Candidatus Magnetaquicoccaceae</taxon>
        <taxon>Candidatus Magnetaquiglobus</taxon>
    </lineage>
</organism>
<evidence type="ECO:0000256" key="8">
    <source>
        <dbReference type="ARBA" id="ARBA00022841"/>
    </source>
</evidence>
<comment type="pathway">
    <text evidence="2">Glycan biosynthesis; alginate biosynthesis.</text>
</comment>
<keyword evidence="6 13" id="KW-0808">Transferase</keyword>
<feature type="transmembrane region" description="Helical" evidence="14">
    <location>
        <begin position="6"/>
        <end position="24"/>
    </location>
</feature>
<reference evidence="15 16" key="1">
    <citation type="submission" date="2024-09" db="EMBL/GenBank/DDBJ databases">
        <title>Draft genome sequence of Candidatus Magnetaquicoccaceae bacterium FCR-1.</title>
        <authorList>
            <person name="Shimoshige H."/>
            <person name="Shimamura S."/>
            <person name="Taoka A."/>
            <person name="Kobayashi H."/>
            <person name="Maekawa T."/>
        </authorList>
    </citation>
    <scope>NUCLEOTIDE SEQUENCE [LARGE SCALE GENOMIC DNA]</scope>
    <source>
        <strain evidence="15 16">FCR-1</strain>
    </source>
</reference>
<sequence length="463" mass="52563">MLFNSYGFIFLFLPLSVLGFHLLARSTQGKMAFDWLIGLSFVFYSWENPENFPILLGSLLANHAIARAMGADDATPPAVRTKHRRGFLLFLGIAFNLLLLGYYKYFSQLPLGISFFTLTQVMYLVDCYQGVVPPATFREHALLAAFFPTVSMGPLLRAREMTRQLDNPATLGLNARHLAQALFLFSIGLCKKTVIADSFSRLADAGHASTASLSMMEAWVSSAAFTMQIYYDFSGYSDMAVATALLFGIRIPINFNSPYQARSIVDFWMRWHISLSNFITTYLYTPIIRSFRKITFAKAMFATFAAMMIAGIWHGSSLNFMIFGALHGLGLIVNQLRKKNKKPRLPAWLAWFVTILYINLAFIFFRADTVPHAWEMIASLVNTQAPFSNESWHRSSLYITSRLDLLIPIIMGVLMIFHKKNSNQLSMEFMPTWKNLLLATTAMLTSLVYMNTNVPKEFLYFNF</sequence>
<proteinExistence type="inferred from homology"/>
<feature type="transmembrane region" description="Helical" evidence="14">
    <location>
        <begin position="86"/>
        <end position="103"/>
    </location>
</feature>
<dbReference type="EMBL" id="BAAFGK010000004">
    <property type="protein sequence ID" value="GAB0057784.1"/>
    <property type="molecule type" value="Genomic_DNA"/>
</dbReference>
<evidence type="ECO:0000313" key="16">
    <source>
        <dbReference type="Proteomes" id="UP001628193"/>
    </source>
</evidence>
<feature type="transmembrane region" description="Helical" evidence="14">
    <location>
        <begin position="320"/>
        <end position="336"/>
    </location>
</feature>
<dbReference type="PANTHER" id="PTHR13285:SF23">
    <property type="entry name" value="TEICHOIC ACID D-ALANYLTRANSFERASE"/>
    <property type="match status" value="1"/>
</dbReference>
<dbReference type="InterPro" id="IPR028362">
    <property type="entry name" value="AlgI"/>
</dbReference>
<evidence type="ECO:0000256" key="1">
    <source>
        <dbReference type="ARBA" id="ARBA00004651"/>
    </source>
</evidence>
<dbReference type="RefSeq" id="WP_420905475.1">
    <property type="nucleotide sequence ID" value="NZ_BAAFGK010000004.1"/>
</dbReference>
<comment type="subcellular location">
    <subcellularLocation>
        <location evidence="1">Cell membrane</location>
        <topology evidence="1">Multi-pass membrane protein</topology>
    </subcellularLocation>
</comment>
<gene>
    <name evidence="15" type="primary">patA_1</name>
    <name evidence="15" type="ORF">SIID45300_02116</name>
</gene>
<evidence type="ECO:0000256" key="2">
    <source>
        <dbReference type="ARBA" id="ARBA00005182"/>
    </source>
</evidence>
<dbReference type="PANTHER" id="PTHR13285">
    <property type="entry name" value="ACYLTRANSFERASE"/>
    <property type="match status" value="1"/>
</dbReference>